<accession>A0A518GXA5</accession>
<dbReference type="GO" id="GO:0000166">
    <property type="term" value="F:nucleotide binding"/>
    <property type="evidence" value="ECO:0007669"/>
    <property type="project" value="InterPro"/>
</dbReference>
<dbReference type="Gene3D" id="3.40.50.720">
    <property type="entry name" value="NAD(P)-binding Rossmann-like Domain"/>
    <property type="match status" value="1"/>
</dbReference>
<name>A0A518GXA5_9BACT</name>
<dbReference type="Pfam" id="PF01408">
    <property type="entry name" value="GFO_IDH_MocA"/>
    <property type="match status" value="1"/>
</dbReference>
<protein>
    <submittedName>
        <fullName evidence="4">Inositol 2-dehydrogenase/D-chiro-inositol 3-dehydrogenase</fullName>
        <ecNumber evidence="4">1.1.1.18</ecNumber>
    </submittedName>
</protein>
<dbReference type="InterPro" id="IPR036291">
    <property type="entry name" value="NAD(P)-bd_dom_sf"/>
</dbReference>
<dbReference type="OrthoDB" id="241454at2"/>
<evidence type="ECO:0000313" key="4">
    <source>
        <dbReference type="EMBL" id="QDV33211.1"/>
    </source>
</evidence>
<evidence type="ECO:0000256" key="2">
    <source>
        <dbReference type="ARBA" id="ARBA00023002"/>
    </source>
</evidence>
<dbReference type="InterPro" id="IPR051317">
    <property type="entry name" value="Gfo/Idh/MocA_oxidoreduct"/>
</dbReference>
<keyword evidence="2 4" id="KW-0560">Oxidoreductase</keyword>
<comment type="similarity">
    <text evidence="1">Belongs to the Gfo/Idh/MocA family.</text>
</comment>
<organism evidence="4 5">
    <name type="scientific">Tautonia plasticadhaerens</name>
    <dbReference type="NCBI Taxonomy" id="2527974"/>
    <lineage>
        <taxon>Bacteria</taxon>
        <taxon>Pseudomonadati</taxon>
        <taxon>Planctomycetota</taxon>
        <taxon>Planctomycetia</taxon>
        <taxon>Isosphaerales</taxon>
        <taxon>Isosphaeraceae</taxon>
        <taxon>Tautonia</taxon>
    </lineage>
</organism>
<feature type="domain" description="Gfo/Idh/MocA-like oxidoreductase N-terminal" evidence="3">
    <location>
        <begin position="20"/>
        <end position="111"/>
    </location>
</feature>
<reference evidence="4 5" key="1">
    <citation type="submission" date="2019-02" db="EMBL/GenBank/DDBJ databases">
        <title>Deep-cultivation of Planctomycetes and their phenomic and genomic characterization uncovers novel biology.</title>
        <authorList>
            <person name="Wiegand S."/>
            <person name="Jogler M."/>
            <person name="Boedeker C."/>
            <person name="Pinto D."/>
            <person name="Vollmers J."/>
            <person name="Rivas-Marin E."/>
            <person name="Kohn T."/>
            <person name="Peeters S.H."/>
            <person name="Heuer A."/>
            <person name="Rast P."/>
            <person name="Oberbeckmann S."/>
            <person name="Bunk B."/>
            <person name="Jeske O."/>
            <person name="Meyerdierks A."/>
            <person name="Storesund J.E."/>
            <person name="Kallscheuer N."/>
            <person name="Luecker S."/>
            <person name="Lage O.M."/>
            <person name="Pohl T."/>
            <person name="Merkel B.J."/>
            <person name="Hornburger P."/>
            <person name="Mueller R.-W."/>
            <person name="Bruemmer F."/>
            <person name="Labrenz M."/>
            <person name="Spormann A.M."/>
            <person name="Op den Camp H."/>
            <person name="Overmann J."/>
            <person name="Amann R."/>
            <person name="Jetten M.S.M."/>
            <person name="Mascher T."/>
            <person name="Medema M.H."/>
            <person name="Devos D.P."/>
            <person name="Kaster A.-K."/>
            <person name="Ovreas L."/>
            <person name="Rohde M."/>
            <person name="Galperin M.Y."/>
            <person name="Jogler C."/>
        </authorList>
    </citation>
    <scope>NUCLEOTIDE SEQUENCE [LARGE SCALE GENOMIC DNA]</scope>
    <source>
        <strain evidence="4 5">ElP</strain>
    </source>
</reference>
<dbReference type="Proteomes" id="UP000317835">
    <property type="component" value="Chromosome"/>
</dbReference>
<dbReference type="PANTHER" id="PTHR43708:SF5">
    <property type="entry name" value="CONSERVED EXPRESSED OXIDOREDUCTASE (EUROFUNG)-RELATED"/>
    <property type="match status" value="1"/>
</dbReference>
<dbReference type="PANTHER" id="PTHR43708">
    <property type="entry name" value="CONSERVED EXPRESSED OXIDOREDUCTASE (EUROFUNG)"/>
    <property type="match status" value="1"/>
</dbReference>
<dbReference type="InterPro" id="IPR000683">
    <property type="entry name" value="Gfo/Idh/MocA-like_OxRdtase_N"/>
</dbReference>
<dbReference type="KEGG" id="tpla:ElP_10530"/>
<dbReference type="EC" id="1.1.1.18" evidence="4"/>
<dbReference type="GO" id="GO:0050112">
    <property type="term" value="F:inositol 2-dehydrogenase (NAD+) activity"/>
    <property type="evidence" value="ECO:0007669"/>
    <property type="project" value="UniProtKB-EC"/>
</dbReference>
<dbReference type="EMBL" id="CP036426">
    <property type="protein sequence ID" value="QDV33211.1"/>
    <property type="molecule type" value="Genomic_DNA"/>
</dbReference>
<dbReference type="SUPFAM" id="SSF51735">
    <property type="entry name" value="NAD(P)-binding Rossmann-fold domains"/>
    <property type="match status" value="1"/>
</dbReference>
<evidence type="ECO:0000313" key="5">
    <source>
        <dbReference type="Proteomes" id="UP000317835"/>
    </source>
</evidence>
<sequence>MASGVEEGAGLSRSETAKIVRVGVVGLGRAWADRYRSPMTRPGVGARVVAVCDPVVHRSEAEADRLRCDAVEGVTALIDRPDVDAVLVLDDPWFGAWPLGAALDRDKPVFCAFGPRAALDELARRPSSRAGTPVMIELPRRFSAETLRLRELLATELGPARRARARARARGPSADPEVSDLAIGMVDWCGSLFQDGPGPARLSRKVDRDGQALRVVELQSPGGASSRLTLVAGGGDRPSASLAVEADRGWARIDSRGRLRWSDGSREVEESLPDGPPTELMIDHFLRLVRGEQSLAPGPEELARLDAGGLTFEL</sequence>
<dbReference type="AlphaFoldDB" id="A0A518GXA5"/>
<proteinExistence type="inferred from homology"/>
<evidence type="ECO:0000256" key="1">
    <source>
        <dbReference type="ARBA" id="ARBA00010928"/>
    </source>
</evidence>
<gene>
    <name evidence="4" type="primary">iolG_6</name>
    <name evidence="4" type="ORF">ElP_10530</name>
</gene>
<keyword evidence="5" id="KW-1185">Reference proteome</keyword>
<evidence type="ECO:0000259" key="3">
    <source>
        <dbReference type="Pfam" id="PF01408"/>
    </source>
</evidence>
<dbReference type="Gene3D" id="3.30.360.10">
    <property type="entry name" value="Dihydrodipicolinate Reductase, domain 2"/>
    <property type="match status" value="1"/>
</dbReference>